<dbReference type="GO" id="GO:0000245">
    <property type="term" value="P:spliceosomal complex assembly"/>
    <property type="evidence" value="ECO:0007669"/>
    <property type="project" value="TreeGrafter"/>
</dbReference>
<keyword evidence="2" id="KW-0723">Serine/threonine-protein kinase</keyword>
<dbReference type="GO" id="GO:0004674">
    <property type="term" value="F:protein serine/threonine kinase activity"/>
    <property type="evidence" value="ECO:0007669"/>
    <property type="project" value="UniProtKB-KW"/>
</dbReference>
<dbReference type="GeneID" id="27363112"/>
<protein>
    <recommendedName>
        <fullName evidence="1">non-specific serine/threonine protein kinase</fullName>
        <ecNumber evidence="1">2.7.11.1</ecNumber>
    </recommendedName>
</protein>
<organism evidence="11 12">
    <name type="scientific">Exophiala oligosperma</name>
    <dbReference type="NCBI Taxonomy" id="215243"/>
    <lineage>
        <taxon>Eukaryota</taxon>
        <taxon>Fungi</taxon>
        <taxon>Dikarya</taxon>
        <taxon>Ascomycota</taxon>
        <taxon>Pezizomycotina</taxon>
        <taxon>Eurotiomycetes</taxon>
        <taxon>Chaetothyriomycetidae</taxon>
        <taxon>Chaetothyriales</taxon>
        <taxon>Herpotrichiellaceae</taxon>
        <taxon>Exophiala</taxon>
    </lineage>
</organism>
<comment type="catalytic activity">
    <reaction evidence="7">
        <text>L-threonyl-[protein] + ATP = O-phospho-L-threonyl-[protein] + ADP + H(+)</text>
        <dbReference type="Rhea" id="RHEA:46608"/>
        <dbReference type="Rhea" id="RHEA-COMP:11060"/>
        <dbReference type="Rhea" id="RHEA-COMP:11605"/>
        <dbReference type="ChEBI" id="CHEBI:15378"/>
        <dbReference type="ChEBI" id="CHEBI:30013"/>
        <dbReference type="ChEBI" id="CHEBI:30616"/>
        <dbReference type="ChEBI" id="CHEBI:61977"/>
        <dbReference type="ChEBI" id="CHEBI:456216"/>
        <dbReference type="EC" id="2.7.11.1"/>
    </reaction>
</comment>
<keyword evidence="3" id="KW-0808">Transferase</keyword>
<evidence type="ECO:0000256" key="9">
    <source>
        <dbReference type="PROSITE-ProRule" id="PRU10141"/>
    </source>
</evidence>
<dbReference type="Proteomes" id="UP000053342">
    <property type="component" value="Unassembled WGS sequence"/>
</dbReference>
<sequence>MTSTPSTPSATLPESQSEWRFHDTGYPSEWVESYRPGWLHPVNLGDTFKDGQYRVIRKLGYGSFSTVWLARDTTNSRYVALKVMDAQASLKAKTELSILKRINECCSQDPLTQYILINLDAFQHLGPNGAHLCLVTEPMGPTIASLAEELTPLEEWKVNIRYPKLMARRILKHTLLGLTFLHKNGIVHADLQPGNLLSTISNIDQLSEGDLRQDLSGRGRNPAPEAVRRLDGLEDKWAPRYLFLGQSLVRYAKLGREMHIKISDFGAAFWAQEPPDSTVIPTALRSPELILGGTIDSSIDIWSFGCLIFEMLTGVPLFSVMVLFEDDRKTTDDEHLLQMNDILEPLPDSWLQERWPRAKIYFGTERERLGPRPDDRDEPYIDDPLEVRFEEQKPNDIDDVEAGVITSLIRSILKYEPMQRPTAEELLKHPWFQE</sequence>
<gene>
    <name evidence="11" type="ORF">PV06_11038</name>
</gene>
<dbReference type="PROSITE" id="PS50011">
    <property type="entry name" value="PROTEIN_KINASE_DOM"/>
    <property type="match status" value="1"/>
</dbReference>
<comment type="catalytic activity">
    <reaction evidence="8">
        <text>L-seryl-[protein] + ATP = O-phospho-L-seryl-[protein] + ADP + H(+)</text>
        <dbReference type="Rhea" id="RHEA:17989"/>
        <dbReference type="Rhea" id="RHEA-COMP:9863"/>
        <dbReference type="Rhea" id="RHEA-COMP:11604"/>
        <dbReference type="ChEBI" id="CHEBI:15378"/>
        <dbReference type="ChEBI" id="CHEBI:29999"/>
        <dbReference type="ChEBI" id="CHEBI:30616"/>
        <dbReference type="ChEBI" id="CHEBI:83421"/>
        <dbReference type="ChEBI" id="CHEBI:456216"/>
        <dbReference type="EC" id="2.7.11.1"/>
    </reaction>
</comment>
<dbReference type="InterPro" id="IPR000719">
    <property type="entry name" value="Prot_kinase_dom"/>
</dbReference>
<feature type="binding site" evidence="9">
    <location>
        <position position="82"/>
    </location>
    <ligand>
        <name>ATP</name>
        <dbReference type="ChEBI" id="CHEBI:30616"/>
    </ligand>
</feature>
<dbReference type="PANTHER" id="PTHR47634">
    <property type="entry name" value="PROTEIN KINASE DOMAIN-CONTAINING PROTEIN-RELATED"/>
    <property type="match status" value="1"/>
</dbReference>
<evidence type="ECO:0000313" key="12">
    <source>
        <dbReference type="Proteomes" id="UP000053342"/>
    </source>
</evidence>
<dbReference type="GO" id="GO:0050684">
    <property type="term" value="P:regulation of mRNA processing"/>
    <property type="evidence" value="ECO:0007669"/>
    <property type="project" value="TreeGrafter"/>
</dbReference>
<dbReference type="InterPro" id="IPR017441">
    <property type="entry name" value="Protein_kinase_ATP_BS"/>
</dbReference>
<dbReference type="OrthoDB" id="4161200at2759"/>
<keyword evidence="4 9" id="KW-0547">Nucleotide-binding</keyword>
<dbReference type="EMBL" id="KN847349">
    <property type="protein sequence ID" value="KIW36742.1"/>
    <property type="molecule type" value="Genomic_DNA"/>
</dbReference>
<name>A0A0D2BGX4_9EURO</name>
<evidence type="ECO:0000256" key="7">
    <source>
        <dbReference type="ARBA" id="ARBA00047899"/>
    </source>
</evidence>
<evidence type="ECO:0000256" key="5">
    <source>
        <dbReference type="ARBA" id="ARBA00022777"/>
    </source>
</evidence>
<reference evidence="11 12" key="1">
    <citation type="submission" date="2015-01" db="EMBL/GenBank/DDBJ databases">
        <title>The Genome Sequence of Exophiala oligosperma CBS72588.</title>
        <authorList>
            <consortium name="The Broad Institute Genomics Platform"/>
            <person name="Cuomo C."/>
            <person name="de Hoog S."/>
            <person name="Gorbushina A."/>
            <person name="Stielow B."/>
            <person name="Teixiera M."/>
            <person name="Abouelleil A."/>
            <person name="Chapman S.B."/>
            <person name="Priest M."/>
            <person name="Young S.K."/>
            <person name="Wortman J."/>
            <person name="Nusbaum C."/>
            <person name="Birren B."/>
        </authorList>
    </citation>
    <scope>NUCLEOTIDE SEQUENCE [LARGE SCALE GENOMIC DNA]</scope>
    <source>
        <strain evidence="11 12">CBS 72588</strain>
    </source>
</reference>
<dbReference type="Pfam" id="PF00069">
    <property type="entry name" value="Pkinase"/>
    <property type="match status" value="2"/>
</dbReference>
<evidence type="ECO:0000259" key="10">
    <source>
        <dbReference type="PROSITE" id="PS50011"/>
    </source>
</evidence>
<dbReference type="SUPFAM" id="SSF56112">
    <property type="entry name" value="Protein kinase-like (PK-like)"/>
    <property type="match status" value="1"/>
</dbReference>
<keyword evidence="12" id="KW-1185">Reference proteome</keyword>
<dbReference type="VEuPathDB" id="FungiDB:PV06_11038"/>
<proteinExistence type="predicted"/>
<evidence type="ECO:0000256" key="2">
    <source>
        <dbReference type="ARBA" id="ARBA00022527"/>
    </source>
</evidence>
<evidence type="ECO:0000256" key="3">
    <source>
        <dbReference type="ARBA" id="ARBA00022679"/>
    </source>
</evidence>
<accession>A0A0D2BGX4</accession>
<evidence type="ECO:0000256" key="6">
    <source>
        <dbReference type="ARBA" id="ARBA00022840"/>
    </source>
</evidence>
<dbReference type="EC" id="2.7.11.1" evidence="1"/>
<dbReference type="PANTHER" id="PTHR47634:SF9">
    <property type="entry name" value="PROTEIN KINASE DOMAIN-CONTAINING PROTEIN-RELATED"/>
    <property type="match status" value="1"/>
</dbReference>
<dbReference type="HOGENOM" id="CLU_000288_81_2_1"/>
<evidence type="ECO:0000313" key="11">
    <source>
        <dbReference type="EMBL" id="KIW36742.1"/>
    </source>
</evidence>
<dbReference type="Gene3D" id="3.30.200.20">
    <property type="entry name" value="Phosphorylase Kinase, domain 1"/>
    <property type="match status" value="1"/>
</dbReference>
<dbReference type="GO" id="GO:0005524">
    <property type="term" value="F:ATP binding"/>
    <property type="evidence" value="ECO:0007669"/>
    <property type="project" value="UniProtKB-UniRule"/>
</dbReference>
<keyword evidence="6 9" id="KW-0067">ATP-binding</keyword>
<keyword evidence="5" id="KW-0418">Kinase</keyword>
<dbReference type="PROSITE" id="PS00107">
    <property type="entry name" value="PROTEIN_KINASE_ATP"/>
    <property type="match status" value="1"/>
</dbReference>
<evidence type="ECO:0000256" key="1">
    <source>
        <dbReference type="ARBA" id="ARBA00012513"/>
    </source>
</evidence>
<dbReference type="InterPro" id="IPR051334">
    <property type="entry name" value="SRPK"/>
</dbReference>
<dbReference type="AlphaFoldDB" id="A0A0D2BGX4"/>
<evidence type="ECO:0000256" key="8">
    <source>
        <dbReference type="ARBA" id="ARBA00048679"/>
    </source>
</evidence>
<dbReference type="InterPro" id="IPR011009">
    <property type="entry name" value="Kinase-like_dom_sf"/>
</dbReference>
<dbReference type="Gene3D" id="1.10.510.10">
    <property type="entry name" value="Transferase(Phosphotransferase) domain 1"/>
    <property type="match status" value="1"/>
</dbReference>
<evidence type="ECO:0000256" key="4">
    <source>
        <dbReference type="ARBA" id="ARBA00022741"/>
    </source>
</evidence>
<feature type="domain" description="Protein kinase" evidence="10">
    <location>
        <begin position="53"/>
        <end position="432"/>
    </location>
</feature>
<dbReference type="STRING" id="215243.A0A0D2BGX4"/>
<dbReference type="RefSeq" id="XP_016256958.1">
    <property type="nucleotide sequence ID" value="XM_016412645.1"/>
</dbReference>